<dbReference type="SUPFAM" id="SSF51735">
    <property type="entry name" value="NAD(P)-binding Rossmann-fold domains"/>
    <property type="match status" value="1"/>
</dbReference>
<reference evidence="2 3" key="1">
    <citation type="submission" date="2024-05" db="EMBL/GenBank/DDBJ databases">
        <authorList>
            <person name="Liu Q."/>
            <person name="Xin Y.-H."/>
        </authorList>
    </citation>
    <scope>NUCLEOTIDE SEQUENCE [LARGE SCALE GENOMIC DNA]</scope>
    <source>
        <strain evidence="2 3">CGMCC 1.10181</strain>
    </source>
</reference>
<dbReference type="PANTHER" id="PTHR42760">
    <property type="entry name" value="SHORT-CHAIN DEHYDROGENASES/REDUCTASES FAMILY MEMBER"/>
    <property type="match status" value="1"/>
</dbReference>
<organism evidence="2 3">
    <name type="scientific">Sphingomonas oligophenolica</name>
    <dbReference type="NCBI Taxonomy" id="301154"/>
    <lineage>
        <taxon>Bacteria</taxon>
        <taxon>Pseudomonadati</taxon>
        <taxon>Pseudomonadota</taxon>
        <taxon>Alphaproteobacteria</taxon>
        <taxon>Sphingomonadales</taxon>
        <taxon>Sphingomonadaceae</taxon>
        <taxon>Sphingomonas</taxon>
    </lineage>
</organism>
<protein>
    <submittedName>
        <fullName evidence="2">SDR family oxidoreductase</fullName>
    </submittedName>
</protein>
<evidence type="ECO:0000256" key="1">
    <source>
        <dbReference type="ARBA" id="ARBA00006484"/>
    </source>
</evidence>
<accession>A0ABU9YBE8</accession>
<dbReference type="Gene3D" id="3.40.50.720">
    <property type="entry name" value="NAD(P)-binding Rossmann-like Domain"/>
    <property type="match status" value="1"/>
</dbReference>
<gene>
    <name evidence="2" type="ORF">ABC974_26125</name>
</gene>
<comment type="similarity">
    <text evidence="1">Belongs to the short-chain dehydrogenases/reductases (SDR) family.</text>
</comment>
<dbReference type="PRINTS" id="PR00081">
    <property type="entry name" value="GDHRDH"/>
</dbReference>
<dbReference type="PRINTS" id="PR00080">
    <property type="entry name" value="SDRFAMILY"/>
</dbReference>
<dbReference type="InterPro" id="IPR002347">
    <property type="entry name" value="SDR_fam"/>
</dbReference>
<evidence type="ECO:0000313" key="2">
    <source>
        <dbReference type="EMBL" id="MEN2793130.1"/>
    </source>
</evidence>
<proteinExistence type="inferred from homology"/>
<evidence type="ECO:0000313" key="3">
    <source>
        <dbReference type="Proteomes" id="UP001419910"/>
    </source>
</evidence>
<name>A0ABU9YBE8_9SPHN</name>
<dbReference type="PANTHER" id="PTHR42760:SF40">
    <property type="entry name" value="3-OXOACYL-[ACYL-CARRIER-PROTEIN] REDUCTASE, CHLOROPLASTIC"/>
    <property type="match status" value="1"/>
</dbReference>
<dbReference type="InterPro" id="IPR036291">
    <property type="entry name" value="NAD(P)-bd_dom_sf"/>
</dbReference>
<dbReference type="PROSITE" id="PS00061">
    <property type="entry name" value="ADH_SHORT"/>
    <property type="match status" value="1"/>
</dbReference>
<dbReference type="Proteomes" id="UP001419910">
    <property type="component" value="Unassembled WGS sequence"/>
</dbReference>
<dbReference type="InterPro" id="IPR020904">
    <property type="entry name" value="Sc_DH/Rdtase_CS"/>
</dbReference>
<sequence>MVVAAPQTDRKVAVVTGAANGIGRAIALRLARDGADLGLFDIDGEGLASLAAEVELLGKSAVAIETDMLDRSAMKAAFISVAQVLGPVEILVNNVGQSARDKAAPFWDAGPDLADFLVRICLHTAMDACREAVPSMRNRKSGRIVNIASDSAFIGSKSSAAYAAAKAGVIGFTRSLSRELAEFGVTVNAIAPGYIRTRAMDLLPETFVAKAIAETPLHRLGEPEDIAHAVAFFASEQAGFVTGQTLIVNGGRWMN</sequence>
<dbReference type="RefSeq" id="WP_343890265.1">
    <property type="nucleotide sequence ID" value="NZ_BAAAEH010000031.1"/>
</dbReference>
<keyword evidence="3" id="KW-1185">Reference proteome</keyword>
<dbReference type="EMBL" id="JBDIME010000039">
    <property type="protein sequence ID" value="MEN2793130.1"/>
    <property type="molecule type" value="Genomic_DNA"/>
</dbReference>
<comment type="caution">
    <text evidence="2">The sequence shown here is derived from an EMBL/GenBank/DDBJ whole genome shotgun (WGS) entry which is preliminary data.</text>
</comment>
<dbReference type="Pfam" id="PF13561">
    <property type="entry name" value="adh_short_C2"/>
    <property type="match status" value="1"/>
</dbReference>